<protein>
    <submittedName>
        <fullName evidence="4">Uncharacterized protein LOC110415428 isoform X1</fullName>
    </submittedName>
</protein>
<dbReference type="RefSeq" id="XP_021282762.1">
    <property type="nucleotide sequence ID" value="XM_021427087.1"/>
</dbReference>
<sequence>MFGCASQTRCCPKERKLRARKAAIALKGVKRRLLFSQRLSKLLPMNTRTVKINATITRLKREMKEIREQQNSIREGQRQVKERFDDVLSECEKLRDETQLITQQSICTGFRLALMFQILKARQNNDFTKAAQLTTSLRLVSAPHPNKRELIAQQKNQNSAAEEPKFAAR</sequence>
<feature type="coiled-coil region" evidence="1">
    <location>
        <begin position="49"/>
        <end position="97"/>
    </location>
</feature>
<dbReference type="OrthoDB" id="10362203at2759"/>
<organism evidence="3 4">
    <name type="scientific">Herrania umbratica</name>
    <dbReference type="NCBI Taxonomy" id="108875"/>
    <lineage>
        <taxon>Eukaryota</taxon>
        <taxon>Viridiplantae</taxon>
        <taxon>Streptophyta</taxon>
        <taxon>Embryophyta</taxon>
        <taxon>Tracheophyta</taxon>
        <taxon>Spermatophyta</taxon>
        <taxon>Magnoliopsida</taxon>
        <taxon>eudicotyledons</taxon>
        <taxon>Gunneridae</taxon>
        <taxon>Pentapetalae</taxon>
        <taxon>rosids</taxon>
        <taxon>malvids</taxon>
        <taxon>Malvales</taxon>
        <taxon>Malvaceae</taxon>
        <taxon>Byttnerioideae</taxon>
        <taxon>Herrania</taxon>
    </lineage>
</organism>
<gene>
    <name evidence="4" type="primary">LOC110415428</name>
</gene>
<dbReference type="GeneID" id="110415428"/>
<keyword evidence="1" id="KW-0175">Coiled coil</keyword>
<evidence type="ECO:0000313" key="3">
    <source>
        <dbReference type="Proteomes" id="UP000504621"/>
    </source>
</evidence>
<accession>A0A6J1A6J9</accession>
<dbReference type="AlphaFoldDB" id="A0A6J1A6J9"/>
<name>A0A6J1A6J9_9ROSI</name>
<feature type="region of interest" description="Disordered" evidence="2">
    <location>
        <begin position="149"/>
        <end position="169"/>
    </location>
</feature>
<evidence type="ECO:0000256" key="1">
    <source>
        <dbReference type="SAM" id="Coils"/>
    </source>
</evidence>
<dbReference type="PANTHER" id="PTHR48248">
    <property type="entry name" value="UVR DOMAIN-CONTAINING PROTEIN"/>
    <property type="match status" value="1"/>
</dbReference>
<reference evidence="4" key="1">
    <citation type="submission" date="2025-08" db="UniProtKB">
        <authorList>
            <consortium name="RefSeq"/>
        </authorList>
    </citation>
    <scope>IDENTIFICATION</scope>
    <source>
        <tissue evidence="4">Leaf</tissue>
    </source>
</reference>
<dbReference type="PANTHER" id="PTHR48248:SF5">
    <property type="entry name" value="UVR DOMAIN-CONTAINING PROTEIN"/>
    <property type="match status" value="1"/>
</dbReference>
<evidence type="ECO:0000313" key="4">
    <source>
        <dbReference type="RefSeq" id="XP_021282762.1"/>
    </source>
</evidence>
<keyword evidence="3" id="KW-1185">Reference proteome</keyword>
<proteinExistence type="predicted"/>
<evidence type="ECO:0000256" key="2">
    <source>
        <dbReference type="SAM" id="MobiDB-lite"/>
    </source>
</evidence>
<dbReference type="Proteomes" id="UP000504621">
    <property type="component" value="Unplaced"/>
</dbReference>